<dbReference type="EMBL" id="JAEPRA010000002">
    <property type="protein sequence ID" value="KAG2187879.1"/>
    <property type="molecule type" value="Genomic_DNA"/>
</dbReference>
<dbReference type="InterPro" id="IPR056136">
    <property type="entry name" value="DUF7719"/>
</dbReference>
<organism evidence="4 5">
    <name type="scientific">Umbelopsis vinacea</name>
    <dbReference type="NCBI Taxonomy" id="44442"/>
    <lineage>
        <taxon>Eukaryota</taxon>
        <taxon>Fungi</taxon>
        <taxon>Fungi incertae sedis</taxon>
        <taxon>Mucoromycota</taxon>
        <taxon>Mucoromycotina</taxon>
        <taxon>Umbelopsidomycetes</taxon>
        <taxon>Umbelopsidales</taxon>
        <taxon>Umbelopsidaceae</taxon>
        <taxon>Umbelopsis</taxon>
    </lineage>
</organism>
<feature type="compositionally biased region" description="Basic and acidic residues" evidence="1">
    <location>
        <begin position="21"/>
        <end position="30"/>
    </location>
</feature>
<sequence length="192" mass="21746">MTTIRSRKQQNKEPLISQIPKQKDKDGISDTDKWNIIEQSGVLKQVASASKEEDPAANTLDYALQAIFLALPFSFLFATFEVTVQVQYSEPWSYRQLPWRMLHVLPALIPLIYITNRYKATRTMQALMAISSVVVGAFLLYTVHKSPSMGQMLRAPGLATIWIYLIVQLDLTPAVATLAIVGVYYYYGLRKN</sequence>
<feature type="region of interest" description="Disordered" evidence="1">
    <location>
        <begin position="1"/>
        <end position="30"/>
    </location>
</feature>
<dbReference type="AlphaFoldDB" id="A0A8H7Q9U3"/>
<feature type="domain" description="DUF7719" evidence="3">
    <location>
        <begin position="124"/>
        <end position="187"/>
    </location>
</feature>
<accession>A0A8H7Q9U3</accession>
<dbReference type="Pfam" id="PF24841">
    <property type="entry name" value="DUF7719"/>
    <property type="match status" value="1"/>
</dbReference>
<gene>
    <name evidence="4" type="ORF">INT44_000629</name>
</gene>
<evidence type="ECO:0000256" key="1">
    <source>
        <dbReference type="SAM" id="MobiDB-lite"/>
    </source>
</evidence>
<feature type="transmembrane region" description="Helical" evidence="2">
    <location>
        <begin position="97"/>
        <end position="114"/>
    </location>
</feature>
<proteinExistence type="predicted"/>
<keyword evidence="2" id="KW-0812">Transmembrane</keyword>
<dbReference type="OrthoDB" id="5597489at2759"/>
<evidence type="ECO:0000313" key="5">
    <source>
        <dbReference type="Proteomes" id="UP000612746"/>
    </source>
</evidence>
<feature type="transmembrane region" description="Helical" evidence="2">
    <location>
        <begin position="163"/>
        <end position="187"/>
    </location>
</feature>
<feature type="transmembrane region" description="Helical" evidence="2">
    <location>
        <begin position="126"/>
        <end position="143"/>
    </location>
</feature>
<evidence type="ECO:0000313" key="4">
    <source>
        <dbReference type="EMBL" id="KAG2187879.1"/>
    </source>
</evidence>
<reference evidence="4" key="1">
    <citation type="submission" date="2020-12" db="EMBL/GenBank/DDBJ databases">
        <title>Metabolic potential, ecology and presence of endohyphal bacteria is reflected in genomic diversity of Mucoromycotina.</title>
        <authorList>
            <person name="Muszewska A."/>
            <person name="Okrasinska A."/>
            <person name="Steczkiewicz K."/>
            <person name="Drgas O."/>
            <person name="Orlowska M."/>
            <person name="Perlinska-Lenart U."/>
            <person name="Aleksandrzak-Piekarczyk T."/>
            <person name="Szatraj K."/>
            <person name="Zielenkiewicz U."/>
            <person name="Pilsyk S."/>
            <person name="Malc E."/>
            <person name="Mieczkowski P."/>
            <person name="Kruszewska J.S."/>
            <person name="Biernat P."/>
            <person name="Pawlowska J."/>
        </authorList>
    </citation>
    <scope>NUCLEOTIDE SEQUENCE</scope>
    <source>
        <strain evidence="4">WA0000051536</strain>
    </source>
</reference>
<comment type="caution">
    <text evidence="4">The sequence shown here is derived from an EMBL/GenBank/DDBJ whole genome shotgun (WGS) entry which is preliminary data.</text>
</comment>
<evidence type="ECO:0000256" key="2">
    <source>
        <dbReference type="SAM" id="Phobius"/>
    </source>
</evidence>
<keyword evidence="2" id="KW-0472">Membrane</keyword>
<keyword evidence="5" id="KW-1185">Reference proteome</keyword>
<dbReference type="Proteomes" id="UP000612746">
    <property type="component" value="Unassembled WGS sequence"/>
</dbReference>
<dbReference type="PANTHER" id="PTHR37846">
    <property type="entry name" value="YALI0B21296P"/>
    <property type="match status" value="1"/>
</dbReference>
<protein>
    <recommendedName>
        <fullName evidence="3">DUF7719 domain-containing protein</fullName>
    </recommendedName>
</protein>
<keyword evidence="2" id="KW-1133">Transmembrane helix</keyword>
<dbReference type="PANTHER" id="PTHR37846:SF1">
    <property type="entry name" value="DEACETYLASE-LIKE PROTEIN"/>
    <property type="match status" value="1"/>
</dbReference>
<evidence type="ECO:0000259" key="3">
    <source>
        <dbReference type="Pfam" id="PF24841"/>
    </source>
</evidence>
<name>A0A8H7Q9U3_9FUNG</name>
<feature type="transmembrane region" description="Helical" evidence="2">
    <location>
        <begin position="60"/>
        <end position="77"/>
    </location>
</feature>